<proteinExistence type="inferred from homology"/>
<dbReference type="HAMAP" id="MF_00412">
    <property type="entry name" value="ProA"/>
    <property type="match status" value="1"/>
</dbReference>
<evidence type="ECO:0000256" key="6">
    <source>
        <dbReference type="ARBA" id="ARBA00049024"/>
    </source>
</evidence>
<dbReference type="PROSITE" id="PS01223">
    <property type="entry name" value="PROA"/>
    <property type="match status" value="1"/>
</dbReference>
<evidence type="ECO:0000256" key="3">
    <source>
        <dbReference type="ARBA" id="ARBA00022650"/>
    </source>
</evidence>
<keyword evidence="4 7" id="KW-0521">NADP</keyword>
<accession>A0A5T0Z569</accession>
<comment type="caution">
    <text evidence="9">The sequence shown here is derived from an EMBL/GenBank/DDBJ whole genome shotgun (WGS) entry which is preliminary data.</text>
</comment>
<organism evidence="9">
    <name type="scientific">Campylobacter jejuni</name>
    <dbReference type="NCBI Taxonomy" id="197"/>
    <lineage>
        <taxon>Bacteria</taxon>
        <taxon>Pseudomonadati</taxon>
        <taxon>Campylobacterota</taxon>
        <taxon>Epsilonproteobacteria</taxon>
        <taxon>Campylobacterales</taxon>
        <taxon>Campylobacteraceae</taxon>
        <taxon>Campylobacter</taxon>
    </lineage>
</organism>
<dbReference type="NCBIfam" id="NF001221">
    <property type="entry name" value="PRK00197.1"/>
    <property type="match status" value="1"/>
</dbReference>
<dbReference type="NCBIfam" id="TIGR00407">
    <property type="entry name" value="proA"/>
    <property type="match status" value="1"/>
</dbReference>
<dbReference type="PANTHER" id="PTHR11063">
    <property type="entry name" value="GLUTAMATE SEMIALDEHYDE DEHYDROGENASE"/>
    <property type="match status" value="1"/>
</dbReference>
<keyword evidence="7" id="KW-0963">Cytoplasm</keyword>
<comment type="similarity">
    <text evidence="7">Belongs to the gamma-glutamyl phosphate reductase family.</text>
</comment>
<keyword evidence="3 7" id="KW-0641">Proline biosynthesis</keyword>
<dbReference type="PANTHER" id="PTHR11063:SF8">
    <property type="entry name" value="DELTA-1-PYRROLINE-5-CARBOXYLATE SYNTHASE"/>
    <property type="match status" value="1"/>
</dbReference>
<dbReference type="Gene3D" id="3.40.605.10">
    <property type="entry name" value="Aldehyde Dehydrogenase, Chain A, domain 1"/>
    <property type="match status" value="1"/>
</dbReference>
<evidence type="ECO:0000259" key="8">
    <source>
        <dbReference type="Pfam" id="PF00171"/>
    </source>
</evidence>
<dbReference type="GO" id="GO:0005737">
    <property type="term" value="C:cytoplasm"/>
    <property type="evidence" value="ECO:0007669"/>
    <property type="project" value="UniProtKB-SubCell"/>
</dbReference>
<dbReference type="EC" id="1.2.1.41" evidence="7"/>
<reference evidence="9" key="1">
    <citation type="submission" date="2018-05" db="EMBL/GenBank/DDBJ databases">
        <authorList>
            <consortium name="GenomeTrakr network: Whole genome sequencing for foodborne pathogen traceback"/>
        </authorList>
    </citation>
    <scope>NUCLEOTIDE SEQUENCE</scope>
    <source>
        <strain evidence="9">AK1117400155-2</strain>
    </source>
</reference>
<dbReference type="GO" id="GO:0055129">
    <property type="term" value="P:L-proline biosynthetic process"/>
    <property type="evidence" value="ECO:0007669"/>
    <property type="project" value="UniProtKB-UniRule"/>
</dbReference>
<feature type="domain" description="Aldehyde dehydrogenase" evidence="8">
    <location>
        <begin position="10"/>
        <end position="278"/>
    </location>
</feature>
<dbReference type="SUPFAM" id="SSF53720">
    <property type="entry name" value="ALDH-like"/>
    <property type="match status" value="1"/>
</dbReference>
<name>A0A5T0Z569_CAMJU</name>
<comment type="catalytic activity">
    <reaction evidence="6 7">
        <text>L-glutamate 5-semialdehyde + phosphate + NADP(+) = L-glutamyl 5-phosphate + NADPH + H(+)</text>
        <dbReference type="Rhea" id="RHEA:19541"/>
        <dbReference type="ChEBI" id="CHEBI:15378"/>
        <dbReference type="ChEBI" id="CHEBI:43474"/>
        <dbReference type="ChEBI" id="CHEBI:57783"/>
        <dbReference type="ChEBI" id="CHEBI:58066"/>
        <dbReference type="ChEBI" id="CHEBI:58274"/>
        <dbReference type="ChEBI" id="CHEBI:58349"/>
        <dbReference type="EC" id="1.2.1.41"/>
    </reaction>
</comment>
<dbReference type="GO" id="GO:0004350">
    <property type="term" value="F:glutamate-5-semialdehyde dehydrogenase activity"/>
    <property type="evidence" value="ECO:0007669"/>
    <property type="project" value="UniProtKB-UniRule"/>
</dbReference>
<evidence type="ECO:0000313" key="9">
    <source>
        <dbReference type="EMBL" id="EAK5836584.1"/>
    </source>
</evidence>
<dbReference type="InterPro" id="IPR020593">
    <property type="entry name" value="G-glutamylP_reductase_CS"/>
</dbReference>
<dbReference type="InterPro" id="IPR012134">
    <property type="entry name" value="Glu-5-SA_DH"/>
</dbReference>
<keyword evidence="5 7" id="KW-0560">Oxidoreductase</keyword>
<comment type="subcellular location">
    <subcellularLocation>
        <location evidence="7">Cytoplasm</location>
    </subcellularLocation>
</comment>
<dbReference type="AlphaFoldDB" id="A0A5T0Z569"/>
<comment type="function">
    <text evidence="7">Catalyzes the NADPH-dependent reduction of L-glutamate 5-phosphate into L-glutamate 5-semialdehyde and phosphate. The product spontaneously undergoes cyclization to form 1-pyrroline-5-carboxylate.</text>
</comment>
<dbReference type="EMBL" id="AACHLB010000002">
    <property type="protein sequence ID" value="EAK5836584.1"/>
    <property type="molecule type" value="Genomic_DNA"/>
</dbReference>
<dbReference type="InterPro" id="IPR016163">
    <property type="entry name" value="Ald_DH_C"/>
</dbReference>
<dbReference type="InterPro" id="IPR015590">
    <property type="entry name" value="Aldehyde_DH_dom"/>
</dbReference>
<dbReference type="InterPro" id="IPR016161">
    <property type="entry name" value="Ald_DH/histidinol_DH"/>
</dbReference>
<evidence type="ECO:0000256" key="2">
    <source>
        <dbReference type="ARBA" id="ARBA00022605"/>
    </source>
</evidence>
<evidence type="ECO:0000256" key="5">
    <source>
        <dbReference type="ARBA" id="ARBA00023002"/>
    </source>
</evidence>
<dbReference type="RefSeq" id="WP_201459017.1">
    <property type="nucleotide sequence ID" value="NZ_AP028370.1"/>
</dbReference>
<sequence>MRNLLENIKKNSQKLLNLTPKDKEKIILKLAQILRENFKIILEANKKDMANFTKSGAMKDRLLLDEKRILVLCEGLEKIAYIEDPIGKISKGWKNYAGLSIQKMSIPLGLICVIYEARPSLSAEIAALMIKSSNACVFKGGSEAKFTNEAIFTLVNKVLKEFDLQDCFAIFTQRDEILQILAFDDLIDVIIPRGSSNMIQEIANNTKIPLIKQNKGLCHAFVDQSANLDMALKIILNAKCQRVSVCNALETLLIHEKIAKNFISLLIPEFEKFKVKIHAHENALAYFNNSNLEVFEADENTFDTEWLDFALSVKLVKDCDEAIEHINKHSSLHSETIISNDASNIAKFQRLINSSCIYANASTRFSDGGEFGFGGEVGISTSKLHARGPMGVEDICTYKYIISGEGQIRESE</sequence>
<dbReference type="GO" id="GO:0050661">
    <property type="term" value="F:NADP binding"/>
    <property type="evidence" value="ECO:0007669"/>
    <property type="project" value="InterPro"/>
</dbReference>
<protein>
    <recommendedName>
        <fullName evidence="7">Gamma-glutamyl phosphate reductase</fullName>
        <shortName evidence="7">GPR</shortName>
        <ecNumber evidence="7">1.2.1.41</ecNumber>
    </recommendedName>
    <alternativeName>
        <fullName evidence="7">Glutamate-5-semialdehyde dehydrogenase</fullName>
    </alternativeName>
    <alternativeName>
        <fullName evidence="7">Glutamyl-gamma-semialdehyde dehydrogenase</fullName>
        <shortName evidence="7">GSA dehydrogenase</shortName>
    </alternativeName>
</protein>
<dbReference type="PIRSF" id="PIRSF000151">
    <property type="entry name" value="GPR"/>
    <property type="match status" value="1"/>
</dbReference>
<comment type="pathway">
    <text evidence="1 7">Amino-acid biosynthesis; L-proline biosynthesis; L-glutamate 5-semialdehyde from L-glutamate: step 2/2.</text>
</comment>
<dbReference type="Pfam" id="PF00171">
    <property type="entry name" value="Aldedh"/>
    <property type="match status" value="1"/>
</dbReference>
<evidence type="ECO:0000256" key="4">
    <source>
        <dbReference type="ARBA" id="ARBA00022857"/>
    </source>
</evidence>
<dbReference type="InterPro" id="IPR000965">
    <property type="entry name" value="GPR_dom"/>
</dbReference>
<dbReference type="CDD" id="cd07079">
    <property type="entry name" value="ALDH_F18-19_ProA-GPR"/>
    <property type="match status" value="1"/>
</dbReference>
<dbReference type="FunFam" id="3.40.309.10:FF:000006">
    <property type="entry name" value="Gamma-glutamyl phosphate reductase"/>
    <property type="match status" value="1"/>
</dbReference>
<gene>
    <name evidence="7" type="primary">proA</name>
    <name evidence="9" type="ORF">APU83_02945</name>
</gene>
<dbReference type="UniPathway" id="UPA00098">
    <property type="reaction ID" value="UER00360"/>
</dbReference>
<evidence type="ECO:0000256" key="7">
    <source>
        <dbReference type="HAMAP-Rule" id="MF_00412"/>
    </source>
</evidence>
<evidence type="ECO:0000256" key="1">
    <source>
        <dbReference type="ARBA" id="ARBA00004985"/>
    </source>
</evidence>
<dbReference type="Gene3D" id="3.40.309.10">
    <property type="entry name" value="Aldehyde Dehydrogenase, Chain A, domain 2"/>
    <property type="match status" value="1"/>
</dbReference>
<keyword evidence="2 7" id="KW-0028">Amino-acid biosynthesis</keyword>
<dbReference type="InterPro" id="IPR016162">
    <property type="entry name" value="Ald_DH_N"/>
</dbReference>